<sequence>MKKIKSLTYMALLLMVLTGVSHAQNKKLIFSNGQQTDIQGNATIDINTGDITVQTIGNKLIVDEPPSQKAIIGFYPSEYAINPNDTIDVNWAVAYTDGTNCSASVTQGAALWSGNKNAAPGAYVQPNVTVTQLPTTLRLTCNNYNTGSSYQEFQLVQKSGGNTTPTTPTINTFQLSQYPGSNPTIPNDGNYTIQWSVSNLTGSCTATSTAFNNGGWTGTRGSSGSESIFIEDEPVLRLTCTNSGGSPVQRAITIDNASSGGGGTPANCAQVDIWKPPSLTATVWDYTDTYTAGKRATPGVNGFGAPFYHPDNTTKQMINHINPEVNFITIENVQVPNQDLDIKFSFTTSPGWGEQGPTTFSISECPGNFNPATARCVAQIVGNNVLLSTRSAVANSFWGNQPNFCHLEKGKKYYINFVFSQPYDGTNFNNVLQGPGEECNSAISNGCAIFWGEKAWDPF</sequence>
<dbReference type="RefSeq" id="WP_188364773.1">
    <property type="nucleotide sequence ID" value="NZ_BAABJF010000015.1"/>
</dbReference>
<proteinExistence type="predicted"/>
<feature type="signal peptide" evidence="1">
    <location>
        <begin position="1"/>
        <end position="23"/>
    </location>
</feature>
<dbReference type="EMBL" id="BMEO01000004">
    <property type="protein sequence ID" value="GGF92129.1"/>
    <property type="molecule type" value="Genomic_DNA"/>
</dbReference>
<gene>
    <name evidence="2" type="ORF">GCM10011365_11690</name>
</gene>
<keyword evidence="3" id="KW-1185">Reference proteome</keyword>
<protein>
    <submittedName>
        <fullName evidence="2">Uncharacterized protein</fullName>
    </submittedName>
</protein>
<feature type="chain" id="PRO_5036880206" evidence="1">
    <location>
        <begin position="24"/>
        <end position="459"/>
    </location>
</feature>
<accession>A0A917CNH3</accession>
<organism evidence="2 3">
    <name type="scientific">Marinicella pacifica</name>
    <dbReference type="NCBI Taxonomy" id="1171543"/>
    <lineage>
        <taxon>Bacteria</taxon>
        <taxon>Pseudomonadati</taxon>
        <taxon>Pseudomonadota</taxon>
        <taxon>Gammaproteobacteria</taxon>
        <taxon>Lysobacterales</taxon>
        <taxon>Marinicellaceae</taxon>
        <taxon>Marinicella</taxon>
    </lineage>
</organism>
<name>A0A917CNH3_9GAMM</name>
<keyword evidence="1" id="KW-0732">Signal</keyword>
<dbReference type="Proteomes" id="UP000605253">
    <property type="component" value="Unassembled WGS sequence"/>
</dbReference>
<evidence type="ECO:0000256" key="1">
    <source>
        <dbReference type="SAM" id="SignalP"/>
    </source>
</evidence>
<dbReference type="AlphaFoldDB" id="A0A917CNH3"/>
<evidence type="ECO:0000313" key="2">
    <source>
        <dbReference type="EMBL" id="GGF92129.1"/>
    </source>
</evidence>
<reference evidence="2" key="1">
    <citation type="journal article" date="2014" name="Int. J. Syst. Evol. Microbiol.">
        <title>Complete genome sequence of Corynebacterium casei LMG S-19264T (=DSM 44701T), isolated from a smear-ripened cheese.</title>
        <authorList>
            <consortium name="US DOE Joint Genome Institute (JGI-PGF)"/>
            <person name="Walter F."/>
            <person name="Albersmeier A."/>
            <person name="Kalinowski J."/>
            <person name="Ruckert C."/>
        </authorList>
    </citation>
    <scope>NUCLEOTIDE SEQUENCE</scope>
    <source>
        <strain evidence="2">CGMCC 1.12181</strain>
    </source>
</reference>
<reference evidence="2" key="2">
    <citation type="submission" date="2020-09" db="EMBL/GenBank/DDBJ databases">
        <authorList>
            <person name="Sun Q."/>
            <person name="Zhou Y."/>
        </authorList>
    </citation>
    <scope>NUCLEOTIDE SEQUENCE</scope>
    <source>
        <strain evidence="2">CGMCC 1.12181</strain>
    </source>
</reference>
<evidence type="ECO:0000313" key="3">
    <source>
        <dbReference type="Proteomes" id="UP000605253"/>
    </source>
</evidence>
<comment type="caution">
    <text evidence="2">The sequence shown here is derived from an EMBL/GenBank/DDBJ whole genome shotgun (WGS) entry which is preliminary data.</text>
</comment>